<dbReference type="Proteomes" id="UP000818029">
    <property type="component" value="Chromosome A01"/>
</dbReference>
<evidence type="ECO:0000313" key="2">
    <source>
        <dbReference type="RefSeq" id="XP_040967177.1"/>
    </source>
</evidence>
<accession>A0ABM3BJD7</accession>
<keyword evidence="1" id="KW-1185">Reference proteome</keyword>
<dbReference type="GeneID" id="121228101"/>
<reference evidence="2" key="2">
    <citation type="submission" date="2025-08" db="UniProtKB">
        <authorList>
            <consortium name="RefSeq"/>
        </authorList>
    </citation>
    <scope>IDENTIFICATION</scope>
</reference>
<name>A0ABM3BJD7_GOSHI</name>
<gene>
    <name evidence="2" type="primary">LOC121228101</name>
</gene>
<protein>
    <submittedName>
        <fullName evidence="2">Uncharacterized protein</fullName>
    </submittedName>
</protein>
<dbReference type="RefSeq" id="XP_040967177.1">
    <property type="nucleotide sequence ID" value="XM_041111243.1"/>
</dbReference>
<evidence type="ECO:0000313" key="1">
    <source>
        <dbReference type="Proteomes" id="UP000818029"/>
    </source>
</evidence>
<organism evidence="1 2">
    <name type="scientific">Gossypium hirsutum</name>
    <name type="common">Upland cotton</name>
    <name type="synonym">Gossypium mexicanum</name>
    <dbReference type="NCBI Taxonomy" id="3635"/>
    <lineage>
        <taxon>Eukaryota</taxon>
        <taxon>Viridiplantae</taxon>
        <taxon>Streptophyta</taxon>
        <taxon>Embryophyta</taxon>
        <taxon>Tracheophyta</taxon>
        <taxon>Spermatophyta</taxon>
        <taxon>Magnoliopsida</taxon>
        <taxon>eudicotyledons</taxon>
        <taxon>Gunneridae</taxon>
        <taxon>Pentapetalae</taxon>
        <taxon>rosids</taxon>
        <taxon>malvids</taxon>
        <taxon>Malvales</taxon>
        <taxon>Malvaceae</taxon>
        <taxon>Malvoideae</taxon>
        <taxon>Gossypium</taxon>
    </lineage>
</organism>
<proteinExistence type="predicted"/>
<reference evidence="1" key="1">
    <citation type="journal article" date="2020" name="Nat. Genet.">
        <title>Genomic diversifications of five Gossypium allopolyploid species and their impact on cotton improvement.</title>
        <authorList>
            <person name="Chen Z.J."/>
            <person name="Sreedasyam A."/>
            <person name="Ando A."/>
            <person name="Song Q."/>
            <person name="De Santiago L.M."/>
            <person name="Hulse-Kemp A.M."/>
            <person name="Ding M."/>
            <person name="Ye W."/>
            <person name="Kirkbride R.C."/>
            <person name="Jenkins J."/>
            <person name="Plott C."/>
            <person name="Lovell J."/>
            <person name="Lin Y.M."/>
            <person name="Vaughn R."/>
            <person name="Liu B."/>
            <person name="Simpson S."/>
            <person name="Scheffler B.E."/>
            <person name="Wen L."/>
            <person name="Saski C.A."/>
            <person name="Grover C.E."/>
            <person name="Hu G."/>
            <person name="Conover J.L."/>
            <person name="Carlson J.W."/>
            <person name="Shu S."/>
            <person name="Boston L.B."/>
            <person name="Williams M."/>
            <person name="Peterson D.G."/>
            <person name="McGee K."/>
            <person name="Jones D.C."/>
            <person name="Wendel J.F."/>
            <person name="Stelly D.M."/>
            <person name="Grimwood J."/>
            <person name="Schmutz J."/>
        </authorList>
    </citation>
    <scope>NUCLEOTIDE SEQUENCE [LARGE SCALE GENOMIC DNA]</scope>
    <source>
        <strain evidence="1">cv. TM-1</strain>
    </source>
</reference>
<sequence>MPIHRNEWRSACSSLKMVFFPPYTPLGPRFQRIRGYLTAYSRGTESAGIVRRYGRGVRGLCAGAVGGVVWRNVVWLLVRAAAQGDPCPRVCQNGAQFLGRLGYWAMSFCKWICNLGLETLGLIWFDFGL</sequence>